<proteinExistence type="predicted"/>
<dbReference type="EMBL" id="CP041166">
    <property type="protein sequence ID" value="QFR42480.1"/>
    <property type="molecule type" value="Genomic_DNA"/>
</dbReference>
<reference evidence="2" key="1">
    <citation type="submission" date="2019-06" db="EMBL/GenBank/DDBJ databases">
        <title>Sulfurimonas gotlandica sp. nov., a chemoautotrophic and psychrotolerant epsilonproteobacterium isolated from a pelagic redoxcline, and an emended description of the genus Sulfurimonas.</title>
        <authorList>
            <person name="Wang S."/>
            <person name="Jiang L."/>
            <person name="Shao Z."/>
        </authorList>
    </citation>
    <scope>NUCLEOTIDE SEQUENCE [LARGE SCALE GENOMIC DNA]</scope>
    <source>
        <strain evidence="2">1-1N</strain>
    </source>
</reference>
<dbReference type="AlphaFoldDB" id="A0AAJ4A249"/>
<sequence length="117" mass="13655">MKLPRGFGKNYFTLRAITATVNQISLNANASRVQNFHISNFQGDEIEAELEEEELAAILLSFELSSKPCHCNCYYLKKTRKTLLLHPNQNYFFDYFKTLNNAISPPIFYFDSQKKYK</sequence>
<accession>A0AAJ4A249</accession>
<name>A0AAJ4A249_9BACT</name>
<keyword evidence="2" id="KW-1185">Reference proteome</keyword>
<dbReference type="Proteomes" id="UP000326061">
    <property type="component" value="Chromosome"/>
</dbReference>
<dbReference type="KEGG" id="suln:FJR47_00525"/>
<evidence type="ECO:0000313" key="1">
    <source>
        <dbReference type="EMBL" id="QFR42480.1"/>
    </source>
</evidence>
<gene>
    <name evidence="1" type="ORF">FJR47_00525</name>
</gene>
<dbReference type="RefSeq" id="WP_152298551.1">
    <property type="nucleotide sequence ID" value="NZ_CP041166.1"/>
</dbReference>
<evidence type="ECO:0000313" key="2">
    <source>
        <dbReference type="Proteomes" id="UP000326061"/>
    </source>
</evidence>
<protein>
    <submittedName>
        <fullName evidence="1">Uncharacterized protein</fullName>
    </submittedName>
</protein>
<organism evidence="1 2">
    <name type="scientific">Sulfurimonas xiamenensis</name>
    <dbReference type="NCBI Taxonomy" id="2590021"/>
    <lineage>
        <taxon>Bacteria</taxon>
        <taxon>Pseudomonadati</taxon>
        <taxon>Campylobacterota</taxon>
        <taxon>Epsilonproteobacteria</taxon>
        <taxon>Campylobacterales</taxon>
        <taxon>Sulfurimonadaceae</taxon>
        <taxon>Sulfurimonas</taxon>
    </lineage>
</organism>